<evidence type="ECO:0000313" key="2">
    <source>
        <dbReference type="Proteomes" id="UP000321720"/>
    </source>
</evidence>
<comment type="caution">
    <text evidence="1">The sequence shown here is derived from an EMBL/GenBank/DDBJ whole genome shotgun (WGS) entry which is preliminary data.</text>
</comment>
<reference evidence="1 2" key="1">
    <citation type="submission" date="2019-07" db="EMBL/GenBank/DDBJ databases">
        <title>Whole genome shotgun sequence of Cellulomonas composti NBRC 100758.</title>
        <authorList>
            <person name="Hosoyama A."/>
            <person name="Uohara A."/>
            <person name="Ohji S."/>
            <person name="Ichikawa N."/>
        </authorList>
    </citation>
    <scope>NUCLEOTIDE SEQUENCE [LARGE SCALE GENOMIC DNA]</scope>
    <source>
        <strain evidence="1 2">NBRC 100758</strain>
    </source>
</reference>
<protein>
    <recommendedName>
        <fullName evidence="3">Ribbon-helix-helix protein CopG domain-containing protein</fullName>
    </recommendedName>
</protein>
<evidence type="ECO:0008006" key="3">
    <source>
        <dbReference type="Google" id="ProtNLM"/>
    </source>
</evidence>
<organism evidence="1 2">
    <name type="scientific">Cellulomonas composti</name>
    <dbReference type="NCBI Taxonomy" id="266130"/>
    <lineage>
        <taxon>Bacteria</taxon>
        <taxon>Bacillati</taxon>
        <taxon>Actinomycetota</taxon>
        <taxon>Actinomycetes</taxon>
        <taxon>Micrococcales</taxon>
        <taxon>Cellulomonadaceae</taxon>
        <taxon>Cellulomonas</taxon>
    </lineage>
</organism>
<proteinExistence type="predicted"/>
<dbReference type="EMBL" id="BJWG01000002">
    <property type="protein sequence ID" value="GEL93887.1"/>
    <property type="molecule type" value="Genomic_DNA"/>
</dbReference>
<dbReference type="AlphaFoldDB" id="A0A511J7B1"/>
<dbReference type="InterPro" id="IPR010985">
    <property type="entry name" value="Ribbon_hlx_hlx"/>
</dbReference>
<sequence>MPMTLRLSEDDEAKLRQLAAVTHRSLNDAVALAIRETAERHAVTAAYEVAIAQVEVDDAEALDRLSR</sequence>
<accession>A0A511J7B1</accession>
<dbReference type="OrthoDB" id="4426404at2"/>
<dbReference type="GO" id="GO:0006355">
    <property type="term" value="P:regulation of DNA-templated transcription"/>
    <property type="evidence" value="ECO:0007669"/>
    <property type="project" value="InterPro"/>
</dbReference>
<dbReference type="SUPFAM" id="SSF47598">
    <property type="entry name" value="Ribbon-helix-helix"/>
    <property type="match status" value="1"/>
</dbReference>
<dbReference type="RefSeq" id="WP_146841522.1">
    <property type="nucleotide sequence ID" value="NZ_BJWG01000002.1"/>
</dbReference>
<name>A0A511J7B1_9CELL</name>
<evidence type="ECO:0000313" key="1">
    <source>
        <dbReference type="EMBL" id="GEL93887.1"/>
    </source>
</evidence>
<gene>
    <name evidence="1" type="ORF">CCO02nite_05450</name>
</gene>
<keyword evidence="2" id="KW-1185">Reference proteome</keyword>
<dbReference type="Proteomes" id="UP000321720">
    <property type="component" value="Unassembled WGS sequence"/>
</dbReference>